<dbReference type="InterPro" id="IPR050055">
    <property type="entry name" value="EF-Tu_GTPase"/>
</dbReference>
<dbReference type="NCBIfam" id="NF009372">
    <property type="entry name" value="PRK12735.1"/>
    <property type="match status" value="1"/>
</dbReference>
<dbReference type="InterPro" id="IPR005225">
    <property type="entry name" value="Small_GTP-bd"/>
</dbReference>
<dbReference type="CDD" id="cd03707">
    <property type="entry name" value="EFTU_III"/>
    <property type="match status" value="1"/>
</dbReference>
<dbReference type="Pfam" id="PF03143">
    <property type="entry name" value="GTP_EFTU_D3"/>
    <property type="match status" value="1"/>
</dbReference>
<keyword evidence="8" id="KW-0342">GTP-binding</keyword>
<dbReference type="InterPro" id="IPR009001">
    <property type="entry name" value="Transl_elong_EF1A/Init_IF2_C"/>
</dbReference>
<dbReference type="InterPro" id="IPR009000">
    <property type="entry name" value="Transl_B-barrel_sf"/>
</dbReference>
<keyword evidence="4" id="KW-0547">Nucleotide-binding</keyword>
<dbReference type="NCBIfam" id="NF009373">
    <property type="entry name" value="PRK12736.1"/>
    <property type="match status" value="1"/>
</dbReference>
<dbReference type="FunFam" id="3.40.50.300:FF:000003">
    <property type="entry name" value="Elongation factor Tu"/>
    <property type="match status" value="1"/>
</dbReference>
<keyword evidence="5 11" id="KW-0251">Elongation factor</keyword>
<evidence type="ECO:0000256" key="3">
    <source>
        <dbReference type="ARBA" id="ARBA00022640"/>
    </source>
</evidence>
<evidence type="ECO:0000256" key="1">
    <source>
        <dbReference type="ARBA" id="ARBA00004467"/>
    </source>
</evidence>
<dbReference type="PANTHER" id="PTHR43721:SF22">
    <property type="entry name" value="ELONGATION FACTOR TU, MITOCHONDRIAL"/>
    <property type="match status" value="1"/>
</dbReference>
<evidence type="ECO:0000256" key="9">
    <source>
        <dbReference type="ARBA" id="ARBA00071511"/>
    </source>
</evidence>
<dbReference type="NCBIfam" id="TIGR00485">
    <property type="entry name" value="EF-Tu"/>
    <property type="match status" value="1"/>
</dbReference>
<dbReference type="GO" id="GO:0003746">
    <property type="term" value="F:translation elongation factor activity"/>
    <property type="evidence" value="ECO:0007669"/>
    <property type="project" value="UniProtKB-KW"/>
</dbReference>
<keyword evidence="7" id="KW-0648">Protein biosynthesis</keyword>
<protein>
    <recommendedName>
        <fullName evidence="9">Elongation factor Tu, apicoplast</fullName>
    </recommendedName>
</protein>
<dbReference type="Gene3D" id="2.40.30.10">
    <property type="entry name" value="Translation factors"/>
    <property type="match status" value="2"/>
</dbReference>
<dbReference type="SUPFAM" id="SSF50447">
    <property type="entry name" value="Translation proteins"/>
    <property type="match status" value="1"/>
</dbReference>
<dbReference type="SUPFAM" id="SSF50465">
    <property type="entry name" value="EF-Tu/eEF-1alpha/eIF2-gamma C-terminal domain"/>
    <property type="match status" value="1"/>
</dbReference>
<evidence type="ECO:0000256" key="6">
    <source>
        <dbReference type="ARBA" id="ARBA00022887"/>
    </source>
</evidence>
<dbReference type="PRINTS" id="PR00315">
    <property type="entry name" value="ELONGATNFCT"/>
</dbReference>
<organism evidence="11">
    <name type="scientific">Nephromyces sp. ex Molgula occidentalis</name>
    <dbReference type="NCBI Taxonomy" id="2544991"/>
    <lineage>
        <taxon>Eukaryota</taxon>
        <taxon>Sar</taxon>
        <taxon>Alveolata</taxon>
        <taxon>Apicomplexa</taxon>
        <taxon>Aconoidasida</taxon>
        <taxon>Nephromycida</taxon>
        <taxon>Nephromyces</taxon>
    </lineage>
</organism>
<evidence type="ECO:0000313" key="11">
    <source>
        <dbReference type="EMBL" id="QEM01731.1"/>
    </source>
</evidence>
<dbReference type="NCBIfam" id="NF000766">
    <property type="entry name" value="PRK00049.1"/>
    <property type="match status" value="1"/>
</dbReference>
<evidence type="ECO:0000256" key="4">
    <source>
        <dbReference type="ARBA" id="ARBA00022741"/>
    </source>
</evidence>
<dbReference type="GO" id="GO:0005525">
    <property type="term" value="F:GTP binding"/>
    <property type="evidence" value="ECO:0007669"/>
    <property type="project" value="UniProtKB-KW"/>
</dbReference>
<dbReference type="FunFam" id="2.40.30.10:FF:000001">
    <property type="entry name" value="Elongation factor Tu"/>
    <property type="match status" value="1"/>
</dbReference>
<evidence type="ECO:0000256" key="2">
    <source>
        <dbReference type="ARBA" id="ARBA00007249"/>
    </source>
</evidence>
<dbReference type="PROSITE" id="PS51722">
    <property type="entry name" value="G_TR_2"/>
    <property type="match status" value="1"/>
</dbReference>
<dbReference type="GO" id="GO:0020011">
    <property type="term" value="C:apicoplast"/>
    <property type="evidence" value="ECO:0007669"/>
    <property type="project" value="UniProtKB-SubCell"/>
</dbReference>
<accession>A0A5C1H824</accession>
<dbReference type="Pfam" id="PF03144">
    <property type="entry name" value="GTP_EFTU_D2"/>
    <property type="match status" value="1"/>
</dbReference>
<evidence type="ECO:0000259" key="10">
    <source>
        <dbReference type="PROSITE" id="PS51722"/>
    </source>
</evidence>
<dbReference type="GO" id="GO:0003924">
    <property type="term" value="F:GTPase activity"/>
    <property type="evidence" value="ECO:0007669"/>
    <property type="project" value="InterPro"/>
</dbReference>
<dbReference type="Pfam" id="PF00009">
    <property type="entry name" value="GTP_EFTU"/>
    <property type="match status" value="1"/>
</dbReference>
<comment type="subcellular location">
    <subcellularLocation>
        <location evidence="1">Plastid</location>
        <location evidence="1">Apicoplast</location>
    </subcellularLocation>
</comment>
<reference evidence="11" key="1">
    <citation type="journal article" date="2019" name="Genome Biol. Evol.">
        <title>Nephromyces represents a diverse and novel lineage of the Apicomplexa that has retained apicoplasts.</title>
        <authorList>
            <person name="Munoz-Gomez S.A."/>
            <person name="Durnin K."/>
            <person name="Eme L."/>
            <person name="Paight C."/>
            <person name="Lane C.E."/>
            <person name="Saffo M.B."/>
            <person name="Slamovits C.H."/>
        </authorList>
    </citation>
    <scope>NUCLEOTIDE SEQUENCE</scope>
    <source>
        <strain evidence="11">654</strain>
    </source>
</reference>
<name>A0A5C1H824_9APIC</name>
<comment type="similarity">
    <text evidence="2">Belongs to the TRAFAC class translation factor GTPase superfamily. Classic translation factor GTPase family. EF-Tu/EF-1A subfamily.</text>
</comment>
<dbReference type="AlphaFoldDB" id="A0A5C1H824"/>
<dbReference type="SUPFAM" id="SSF52540">
    <property type="entry name" value="P-loop containing nucleoside triphosphate hydrolases"/>
    <property type="match status" value="1"/>
</dbReference>
<keyword evidence="6" id="KW-0933">Apicoplast</keyword>
<dbReference type="InterPro" id="IPR033720">
    <property type="entry name" value="EFTU_2"/>
</dbReference>
<feature type="domain" description="Tr-type G" evidence="10">
    <location>
        <begin position="10"/>
        <end position="213"/>
    </location>
</feature>
<dbReference type="InterPro" id="IPR004541">
    <property type="entry name" value="Transl_elong_EFTu/EF1A_bac/org"/>
</dbReference>
<dbReference type="Gene3D" id="3.40.50.300">
    <property type="entry name" value="P-loop containing nucleotide triphosphate hydrolases"/>
    <property type="match status" value="1"/>
</dbReference>
<dbReference type="PANTHER" id="PTHR43721">
    <property type="entry name" value="ELONGATION FACTOR TU-RELATED"/>
    <property type="match status" value="1"/>
</dbReference>
<dbReference type="NCBIfam" id="TIGR00231">
    <property type="entry name" value="small_GTP"/>
    <property type="match status" value="1"/>
</dbReference>
<evidence type="ECO:0000256" key="7">
    <source>
        <dbReference type="ARBA" id="ARBA00022917"/>
    </source>
</evidence>
<sequence length="409" mass="45377">MKRPIFQRLKPHLNIGTIGHVDHGKTTLTSAITTILALYGLAKPRNYFDIDSAPEEKERKITINTSHVEYETTTRHYAHIDCPGHSDYIKNMITGAAQMDGAILVVSALDGVMPQTREHLLLAKQIGIPNIIIFINKTDQVEDLELLELVELELTDLIKELGFTITPIFIFGSATEALKYLEQKTTYIYGENKWVDKILDLLTKIDEEIPTPIRDIEKPFLMGIEGVISITGRGTVATGLIERGRIKVGDTVQIIGFGSLQETTVIGIEMFQKVLLEGVAGDNIGLLLRGTQKTDIQRGMVIAAVNTIKPYSQFIAEIYVLKASEGGRTKPFSINYKPQFYVRTTDVTGTINQIISTNNQKESKIIFPGDLVSLEIILIYPIAIEQGMHFAIREGGKTIGAGIITKIIK</sequence>
<dbReference type="CDD" id="cd03697">
    <property type="entry name" value="EFTU_II"/>
    <property type="match status" value="1"/>
</dbReference>
<dbReference type="InterPro" id="IPR027417">
    <property type="entry name" value="P-loop_NTPase"/>
</dbReference>
<dbReference type="HAMAP" id="MF_00118_B">
    <property type="entry name" value="EF_Tu_B"/>
    <property type="match status" value="1"/>
</dbReference>
<dbReference type="InterPro" id="IPR004161">
    <property type="entry name" value="EFTu-like_2"/>
</dbReference>
<evidence type="ECO:0000256" key="5">
    <source>
        <dbReference type="ARBA" id="ARBA00022768"/>
    </source>
</evidence>
<keyword evidence="3" id="KW-0934">Plastid</keyword>
<proteinExistence type="inferred from homology"/>
<evidence type="ECO:0000256" key="8">
    <source>
        <dbReference type="ARBA" id="ARBA00023134"/>
    </source>
</evidence>
<dbReference type="InterPro" id="IPR004160">
    <property type="entry name" value="Transl_elong_EFTu/EF1A_C"/>
</dbReference>
<dbReference type="InterPro" id="IPR000795">
    <property type="entry name" value="T_Tr_GTP-bd_dom"/>
</dbReference>
<dbReference type="EMBL" id="MK573205">
    <property type="protein sequence ID" value="QEM01731.1"/>
    <property type="molecule type" value="Genomic_DNA"/>
</dbReference>
<gene>
    <name evidence="11" type="primary">tufA</name>
</gene>